<gene>
    <name evidence="2" type="ORF">PSTG_14143</name>
</gene>
<dbReference type="STRING" id="1165861.A0A0L0UZF0"/>
<dbReference type="EMBL" id="AJIL01000164">
    <property type="protein sequence ID" value="KNE92422.1"/>
    <property type="molecule type" value="Genomic_DNA"/>
</dbReference>
<evidence type="ECO:0000259" key="1">
    <source>
        <dbReference type="Pfam" id="PF01637"/>
    </source>
</evidence>
<sequence length="374" mass="42541">MLVRNSNFNLLRGGNSQRVIRYAQPQLERRPSFSVWLGPPSSGKTALARHLTSQTRPDGTLKFNALTIDLRGMDTTAPDGLLKALVRTDSRRQIGTFSGSFDQTLPPSSRLVSLLNDLGRRLEPWSFSNKDQPVLIIDEANVLKEMDKHIVNVLLDFALDMTQSDSKMHIIFTTSDSLFMNWLAQRINSTYFETLVVGDLSRGEANKYFLHAVENDPQLSKETKEILSSMDFSIVYKMTGGGMFFIRRYINEVDESGYFDDPEHFEAVQNEYSGMLHDFTKEAKTYGKGEMLTVCSDSPGYISYIQLVRKLGRRVVDEILERNFIHRRQGSNFSKDDIPDSIESFVTANSQPALCAMERLVKEVGPEYPQYSRK</sequence>
<dbReference type="InterPro" id="IPR027417">
    <property type="entry name" value="P-loop_NTPase"/>
</dbReference>
<accession>A0A0L0UZF0</accession>
<feature type="domain" description="ATPase" evidence="1">
    <location>
        <begin position="32"/>
        <end position="241"/>
    </location>
</feature>
<comment type="caution">
    <text evidence="2">The sequence shown here is derived from an EMBL/GenBank/DDBJ whole genome shotgun (WGS) entry which is preliminary data.</text>
</comment>
<dbReference type="PANTHER" id="PTHR37096:SF1">
    <property type="entry name" value="AAA+ ATPASE DOMAIN-CONTAINING PROTEIN"/>
    <property type="match status" value="1"/>
</dbReference>
<evidence type="ECO:0000313" key="2">
    <source>
        <dbReference type="EMBL" id="KNE92422.1"/>
    </source>
</evidence>
<dbReference type="PANTHER" id="PTHR37096">
    <property type="entry name" value="YALI0E33429P"/>
    <property type="match status" value="1"/>
</dbReference>
<dbReference type="Gene3D" id="3.40.50.300">
    <property type="entry name" value="P-loop containing nucleotide triphosphate hydrolases"/>
    <property type="match status" value="1"/>
</dbReference>
<dbReference type="GO" id="GO:0005524">
    <property type="term" value="F:ATP binding"/>
    <property type="evidence" value="ECO:0007669"/>
    <property type="project" value="InterPro"/>
</dbReference>
<evidence type="ECO:0000313" key="3">
    <source>
        <dbReference type="Proteomes" id="UP000054564"/>
    </source>
</evidence>
<protein>
    <recommendedName>
        <fullName evidence="1">ATPase domain-containing protein</fullName>
    </recommendedName>
</protein>
<dbReference type="SUPFAM" id="SSF52540">
    <property type="entry name" value="P-loop containing nucleoside triphosphate hydrolases"/>
    <property type="match status" value="1"/>
</dbReference>
<dbReference type="InterPro" id="IPR051667">
    <property type="entry name" value="Archaeal_ATPase_domain"/>
</dbReference>
<name>A0A0L0UZF0_9BASI</name>
<proteinExistence type="predicted"/>
<reference evidence="3" key="1">
    <citation type="submission" date="2014-03" db="EMBL/GenBank/DDBJ databases">
        <title>The Genome Sequence of Puccinia striiformis f. sp. tritici PST-78.</title>
        <authorList>
            <consortium name="The Broad Institute Genome Sequencing Platform"/>
            <person name="Cuomo C."/>
            <person name="Hulbert S."/>
            <person name="Chen X."/>
            <person name="Walker B."/>
            <person name="Young S.K."/>
            <person name="Zeng Q."/>
            <person name="Gargeya S."/>
            <person name="Fitzgerald M."/>
            <person name="Haas B."/>
            <person name="Abouelleil A."/>
            <person name="Alvarado L."/>
            <person name="Arachchi H.M."/>
            <person name="Berlin A.M."/>
            <person name="Chapman S.B."/>
            <person name="Goldberg J."/>
            <person name="Griggs A."/>
            <person name="Gujja S."/>
            <person name="Hansen M."/>
            <person name="Howarth C."/>
            <person name="Imamovic A."/>
            <person name="Larimer J."/>
            <person name="McCowan C."/>
            <person name="Montmayeur A."/>
            <person name="Murphy C."/>
            <person name="Neiman D."/>
            <person name="Pearson M."/>
            <person name="Priest M."/>
            <person name="Roberts A."/>
            <person name="Saif S."/>
            <person name="Shea T."/>
            <person name="Sisk P."/>
            <person name="Sykes S."/>
            <person name="Wortman J."/>
            <person name="Nusbaum C."/>
            <person name="Birren B."/>
        </authorList>
    </citation>
    <scope>NUCLEOTIDE SEQUENCE [LARGE SCALE GENOMIC DNA]</scope>
    <source>
        <strain evidence="3">race PST-78</strain>
    </source>
</reference>
<organism evidence="2 3">
    <name type="scientific">Puccinia striiformis f. sp. tritici PST-78</name>
    <dbReference type="NCBI Taxonomy" id="1165861"/>
    <lineage>
        <taxon>Eukaryota</taxon>
        <taxon>Fungi</taxon>
        <taxon>Dikarya</taxon>
        <taxon>Basidiomycota</taxon>
        <taxon>Pucciniomycotina</taxon>
        <taxon>Pucciniomycetes</taxon>
        <taxon>Pucciniales</taxon>
        <taxon>Pucciniaceae</taxon>
        <taxon>Puccinia</taxon>
    </lineage>
</organism>
<keyword evidence="3" id="KW-1185">Reference proteome</keyword>
<dbReference type="InterPro" id="IPR011579">
    <property type="entry name" value="ATPase_dom"/>
</dbReference>
<dbReference type="Pfam" id="PF01637">
    <property type="entry name" value="ATPase_2"/>
    <property type="match status" value="1"/>
</dbReference>
<dbReference type="Proteomes" id="UP000054564">
    <property type="component" value="Unassembled WGS sequence"/>
</dbReference>
<dbReference type="AlphaFoldDB" id="A0A0L0UZF0"/>